<comment type="caution">
    <text evidence="11">The sequence shown here is derived from an EMBL/GenBank/DDBJ whole genome shotgun (WGS) entry which is preliminary data.</text>
</comment>
<evidence type="ECO:0000256" key="5">
    <source>
        <dbReference type="ARBA" id="ARBA00023098"/>
    </source>
</evidence>
<dbReference type="AlphaFoldDB" id="A0A0A5GE05"/>
<dbReference type="InterPro" id="IPR008205">
    <property type="entry name" value="GGGP_HepGP_synthase"/>
</dbReference>
<evidence type="ECO:0000256" key="10">
    <source>
        <dbReference type="HAMAP-Rule" id="MF_00112"/>
    </source>
</evidence>
<dbReference type="GO" id="GO:0120536">
    <property type="term" value="F:heptaprenylglyceryl phosphate synthase activity"/>
    <property type="evidence" value="ECO:0007669"/>
    <property type="project" value="UniProtKB-ARBA"/>
</dbReference>
<dbReference type="PANTHER" id="PTHR40029:SF2">
    <property type="entry name" value="HEPTAPRENYLGLYCERYL PHOSPHATE SYNTHASE"/>
    <property type="match status" value="1"/>
</dbReference>
<name>A0A0A5GE05_9BACI</name>
<comment type="catalytic activity">
    <reaction evidence="8 10">
        <text>sn-glycerol 1-phosphate + all-trans-heptaprenyl diphosphate = 3-heptaprenyl-sn-glycero-1-phosphate + diphosphate</text>
        <dbReference type="Rhea" id="RHEA:33495"/>
        <dbReference type="ChEBI" id="CHEBI:33019"/>
        <dbReference type="ChEBI" id="CHEBI:57685"/>
        <dbReference type="ChEBI" id="CHEBI:58206"/>
        <dbReference type="ChEBI" id="CHEBI:64781"/>
        <dbReference type="EC" id="2.5.1.n9"/>
    </reaction>
</comment>
<feature type="binding site" evidence="10">
    <location>
        <position position="188"/>
    </location>
    <ligand>
        <name>sn-glycerol 1-phosphate</name>
        <dbReference type="ChEBI" id="CHEBI:57685"/>
    </ligand>
</feature>
<dbReference type="NCBIfam" id="NF003197">
    <property type="entry name" value="PRK04169.1-1"/>
    <property type="match status" value="1"/>
</dbReference>
<evidence type="ECO:0000256" key="4">
    <source>
        <dbReference type="ARBA" id="ARBA00022842"/>
    </source>
</evidence>
<dbReference type="HAMAP" id="MF_00112">
    <property type="entry name" value="GGGP_HepGP_synthase"/>
    <property type="match status" value="1"/>
</dbReference>
<gene>
    <name evidence="10" type="primary">pcrB</name>
    <name evidence="11" type="ORF">N781_08260</name>
</gene>
<comment type="function">
    <text evidence="10">Prenyltransferase that catalyzes in vivo the transfer of the heptaprenyl moiety of heptaprenyl pyrophosphate (HepPP; 35 carbon atoms) to the C3 hydroxyl of sn-glycerol-1-phosphate (G1P), producing heptaprenylglyceryl phosphate (HepGP). This reaction is an ether-bond-formation step in the biosynthesis of archaea-type G1P-based membrane lipids found in Bacillales.</text>
</comment>
<dbReference type="SUPFAM" id="SSF51395">
    <property type="entry name" value="FMN-linked oxidoreductases"/>
    <property type="match status" value="1"/>
</dbReference>
<dbReference type="FunFam" id="3.20.20.390:FF:000001">
    <property type="entry name" value="Heptaprenylglyceryl phosphate synthase"/>
    <property type="match status" value="1"/>
</dbReference>
<evidence type="ECO:0000256" key="1">
    <source>
        <dbReference type="ARBA" id="ARBA00022516"/>
    </source>
</evidence>
<evidence type="ECO:0000256" key="9">
    <source>
        <dbReference type="ARBA" id="ARBA00066888"/>
    </source>
</evidence>
<dbReference type="Gene3D" id="3.20.20.390">
    <property type="entry name" value="FMN-linked oxidoreductases"/>
    <property type="match status" value="1"/>
</dbReference>
<keyword evidence="6 10" id="KW-0594">Phospholipid biosynthesis</keyword>
<organism evidence="11 12">
    <name type="scientific">Pontibacillus halophilus JSM 076056 = DSM 19796</name>
    <dbReference type="NCBI Taxonomy" id="1385510"/>
    <lineage>
        <taxon>Bacteria</taxon>
        <taxon>Bacillati</taxon>
        <taxon>Bacillota</taxon>
        <taxon>Bacilli</taxon>
        <taxon>Bacillales</taxon>
        <taxon>Bacillaceae</taxon>
        <taxon>Pontibacillus</taxon>
    </lineage>
</organism>
<evidence type="ECO:0000256" key="2">
    <source>
        <dbReference type="ARBA" id="ARBA00022679"/>
    </source>
</evidence>
<evidence type="ECO:0000313" key="11">
    <source>
        <dbReference type="EMBL" id="KGX90229.1"/>
    </source>
</evidence>
<dbReference type="STRING" id="1385510.GCA_000425205_03379"/>
<evidence type="ECO:0000256" key="7">
    <source>
        <dbReference type="ARBA" id="ARBA00023264"/>
    </source>
</evidence>
<dbReference type="NCBIfam" id="TIGR01768">
    <property type="entry name" value="GGGP-family"/>
    <property type="match status" value="1"/>
</dbReference>
<dbReference type="Pfam" id="PF01884">
    <property type="entry name" value="PcrB"/>
    <property type="match status" value="1"/>
</dbReference>
<dbReference type="InterPro" id="IPR039074">
    <property type="entry name" value="GGGP/HepGP_synthase_I"/>
</dbReference>
<dbReference type="InterPro" id="IPR038597">
    <property type="entry name" value="GGGP/HepGP_synthase_sf"/>
</dbReference>
<keyword evidence="7 10" id="KW-1208">Phospholipid metabolism</keyword>
<comment type="pathway">
    <text evidence="10">Membrane lipid metabolism; glycerophospholipid metabolism.</text>
</comment>
<feature type="binding site" evidence="10">
    <location>
        <position position="14"/>
    </location>
    <ligand>
        <name>Mg(2+)</name>
        <dbReference type="ChEBI" id="CHEBI:18420"/>
    </ligand>
</feature>
<protein>
    <recommendedName>
        <fullName evidence="9 10">Heptaprenylglyceryl phosphate synthase</fullName>
        <shortName evidence="10">HepGP synthase</shortName>
        <ecNumber evidence="9 10">2.5.1.n9</ecNumber>
    </recommendedName>
    <alternativeName>
        <fullName evidence="10">Glycerol-1-phosphate heptaprenyltransferase</fullName>
    </alternativeName>
</protein>
<proteinExistence type="inferred from homology"/>
<evidence type="ECO:0000256" key="8">
    <source>
        <dbReference type="ARBA" id="ARBA00048318"/>
    </source>
</evidence>
<comment type="caution">
    <text evidence="10">Lacks conserved residue(s) required for the propagation of feature annotation.</text>
</comment>
<keyword evidence="2 10" id="KW-0808">Transferase</keyword>
<keyword evidence="1 10" id="KW-0444">Lipid biosynthesis</keyword>
<dbReference type="eggNOG" id="COG1646">
    <property type="taxonomic scope" value="Bacteria"/>
</dbReference>
<feature type="binding site" evidence="10">
    <location>
        <begin position="208"/>
        <end position="209"/>
    </location>
    <ligand>
        <name>sn-glycerol 1-phosphate</name>
        <dbReference type="ChEBI" id="CHEBI:57685"/>
    </ligand>
</feature>
<sequence>MNEIKQWEHVFKLDPNKHISDDDLEKVCESGTDAIIVGGTDDVTFEGVLDLLARIRRYEVPCALEVSNHEAITPGFDYVFIPTVLNSRDREWILGAHHQAVKEYGDLIDWDELFLEGYCILNPDAKAFAYSNSIMPDEEDVIAYARMAEHFFHLPIFYMEYSGMYGDPSLVQKVSKTLDQTRLFYGGGIATSEDARTMAAYADTVIVGNSIYENLEAALKTVQAVKNND</sequence>
<evidence type="ECO:0000313" key="12">
    <source>
        <dbReference type="Proteomes" id="UP000030528"/>
    </source>
</evidence>
<comment type="subunit">
    <text evidence="10">Homodimer.</text>
</comment>
<keyword evidence="3 10" id="KW-0479">Metal-binding</keyword>
<comment type="similarity">
    <text evidence="10">Belongs to the GGGP/HepGP synthase family. Group I subfamily.</text>
</comment>
<dbReference type="PANTHER" id="PTHR40029">
    <property type="match status" value="1"/>
</dbReference>
<dbReference type="CDD" id="cd02812">
    <property type="entry name" value="PcrB_like"/>
    <property type="match status" value="1"/>
</dbReference>
<reference evidence="11 12" key="1">
    <citation type="submission" date="2013-08" db="EMBL/GenBank/DDBJ databases">
        <authorList>
            <person name="Huang J."/>
            <person name="Wang G."/>
        </authorList>
    </citation>
    <scope>NUCLEOTIDE SEQUENCE [LARGE SCALE GENOMIC DNA]</scope>
    <source>
        <strain evidence="11 12">JSM 076056</strain>
    </source>
</reference>
<dbReference type="Proteomes" id="UP000030528">
    <property type="component" value="Unassembled WGS sequence"/>
</dbReference>
<feature type="binding site" evidence="10">
    <location>
        <position position="40"/>
    </location>
    <ligand>
        <name>Mg(2+)</name>
        <dbReference type="ChEBI" id="CHEBI:18420"/>
    </ligand>
</feature>
<keyword evidence="5 10" id="KW-0443">Lipid metabolism</keyword>
<keyword evidence="4 10" id="KW-0460">Magnesium</keyword>
<dbReference type="OrthoDB" id="2381757at2"/>
<dbReference type="NCBIfam" id="NF003199">
    <property type="entry name" value="PRK04169.1-3"/>
    <property type="match status" value="1"/>
</dbReference>
<evidence type="ECO:0000256" key="3">
    <source>
        <dbReference type="ARBA" id="ARBA00022723"/>
    </source>
</evidence>
<evidence type="ECO:0000256" key="6">
    <source>
        <dbReference type="ARBA" id="ARBA00023209"/>
    </source>
</evidence>
<dbReference type="UniPathway" id="UPA00940"/>
<dbReference type="RefSeq" id="WP_026801575.1">
    <property type="nucleotide sequence ID" value="NZ_AULI01000019.1"/>
</dbReference>
<dbReference type="GO" id="GO:0000287">
    <property type="term" value="F:magnesium ion binding"/>
    <property type="evidence" value="ECO:0007669"/>
    <property type="project" value="UniProtKB-UniRule"/>
</dbReference>
<dbReference type="GO" id="GO:0046474">
    <property type="term" value="P:glycerophospholipid biosynthetic process"/>
    <property type="evidence" value="ECO:0007669"/>
    <property type="project" value="UniProtKB-UniRule"/>
</dbReference>
<dbReference type="EC" id="2.5.1.n9" evidence="9 10"/>
<feature type="binding site" evidence="10">
    <location>
        <begin position="158"/>
        <end position="163"/>
    </location>
    <ligand>
        <name>sn-glycerol 1-phosphate</name>
        <dbReference type="ChEBI" id="CHEBI:57685"/>
    </ligand>
</feature>
<comment type="cofactor">
    <cofactor evidence="10">
        <name>Mg(2+)</name>
        <dbReference type="ChEBI" id="CHEBI:18420"/>
    </cofactor>
</comment>
<accession>A0A0A5GE05</accession>
<feature type="binding site" evidence="10">
    <location>
        <position position="12"/>
    </location>
    <ligand>
        <name>sn-glycerol 1-phosphate</name>
        <dbReference type="ChEBI" id="CHEBI:57685"/>
    </ligand>
</feature>
<dbReference type="EMBL" id="AVPE01000016">
    <property type="protein sequence ID" value="KGX90229.1"/>
    <property type="molecule type" value="Genomic_DNA"/>
</dbReference>
<keyword evidence="12" id="KW-1185">Reference proteome</keyword>